<name>A0A7X0EDW7_9PROT</name>
<reference evidence="6 7" key="1">
    <citation type="submission" date="2020-08" db="EMBL/GenBank/DDBJ databases">
        <title>Genomic Encyclopedia of Type Strains, Phase IV (KMG-IV): sequencing the most valuable type-strain genomes for metagenomic binning, comparative biology and taxonomic classification.</title>
        <authorList>
            <person name="Goeker M."/>
        </authorList>
    </citation>
    <scope>NUCLEOTIDE SEQUENCE [LARGE SCALE GENOMIC DNA]</scope>
    <source>
        <strain evidence="6 7">DSM 22198</strain>
    </source>
</reference>
<dbReference type="InterPro" id="IPR027417">
    <property type="entry name" value="P-loop_NTPase"/>
</dbReference>
<dbReference type="CDD" id="cd00882">
    <property type="entry name" value="Ras_like_GTPase"/>
    <property type="match status" value="1"/>
</dbReference>
<dbReference type="AlphaFoldDB" id="A0A7X0EDW7"/>
<accession>A0A7X0EDW7</accession>
<dbReference type="InterPro" id="IPR017731">
    <property type="entry name" value="TssM1-like"/>
</dbReference>
<dbReference type="NCBIfam" id="TIGR03348">
    <property type="entry name" value="VI_IcmF"/>
    <property type="match status" value="1"/>
</dbReference>
<dbReference type="SUPFAM" id="SSF52540">
    <property type="entry name" value="P-loop containing nucleoside triphosphate hydrolases"/>
    <property type="match status" value="1"/>
</dbReference>
<dbReference type="InterPro" id="IPR010623">
    <property type="entry name" value="IcmF_C"/>
</dbReference>
<comment type="caution">
    <text evidence="6">The sequence shown here is derived from an EMBL/GenBank/DDBJ whole genome shotgun (WGS) entry which is preliminary data.</text>
</comment>
<dbReference type="InterPro" id="IPR025743">
    <property type="entry name" value="TssM1_N"/>
</dbReference>
<dbReference type="InterPro" id="IPR053156">
    <property type="entry name" value="T6SS_TssM-like"/>
</dbReference>
<evidence type="ECO:0000259" key="5">
    <source>
        <dbReference type="Pfam" id="PF21070"/>
    </source>
</evidence>
<dbReference type="RefSeq" id="WP_184803441.1">
    <property type="nucleotide sequence ID" value="NZ_JACIIZ010000011.1"/>
</dbReference>
<feature type="transmembrane region" description="Helical" evidence="1">
    <location>
        <begin position="472"/>
        <end position="489"/>
    </location>
</feature>
<feature type="transmembrane region" description="Helical" evidence="1">
    <location>
        <begin position="63"/>
        <end position="83"/>
    </location>
</feature>
<keyword evidence="1" id="KW-0812">Transmembrane</keyword>
<gene>
    <name evidence="6" type="ORF">FHS74_003797</name>
</gene>
<dbReference type="Pfam" id="PF14331">
    <property type="entry name" value="IcmF-related_N"/>
    <property type="match status" value="1"/>
</dbReference>
<protein>
    <submittedName>
        <fullName evidence="6">Type VI secretion system protein ImpL</fullName>
    </submittedName>
</protein>
<feature type="domain" description="Type VI secretion system component TssM1 N-terminal" evidence="4">
    <location>
        <begin position="218"/>
        <end position="477"/>
    </location>
</feature>
<feature type="transmembrane region" description="Helical" evidence="1">
    <location>
        <begin position="33"/>
        <end position="51"/>
    </location>
</feature>
<evidence type="ECO:0000259" key="2">
    <source>
        <dbReference type="Pfam" id="PF06744"/>
    </source>
</evidence>
<sequence length="1199" mass="131184">MSVPPLNMPASASFAQPLLSALAQPFRARWVWSLVWAIGFALVIWFFGALVAVGTHRPLESDLVRLIACCAVFATWAAFNLQVNLRARQTDRRMVNDLTDASADERRRSADVNSAEELRLLRDRLQEALSQLRKKSGRKGMGRGYLYQLPWYIMVGPPGSGKTSALLTSGLNFPLSTTIGRDPLKGIGGTRNCDWWFTDEAILLDTAGRYTTQDSDPHQDQAAWLGFLDLLKSYRPRQPVNGAIVVMSLADLMAPDPTERLNHARAIRLRLNELYDRFGLRIPVYMLFTKVDLVPGFVEYFDNLGKSEREQVWGMTFPLDDGAADSAGVVDLFPQELDGLVIRLNERLLERVQQEADIERRGLVFNFPNQVASLSDALLEILTEIFRSSPYETRPLLRGSYFTSSVQVGMPIDRTMATIAATFGLDPVRMPANNRQGRSYFLTRLFNQVIFAEAAVVSLNPRVEQRRRRLRIATYATAAVILAVLAYAWSTGYQENKRQVALIDDGLRAYDKAAAGIPSQNVTDEDLPRVVKPLNILRNLPTGLENNEGVASHWLTFGLYQGDKLKTVHAAVYDRALNGLMLPRLLVRLQNQIRAHGDDDDFVAGALKIYLMLGSRGPMDAAAVRQWMVADWAATWPGEANKGLRDDLSRHLDALLGGGSLTPIPLDASLIAQSRRSLEKLAPAERVYALVRQHEGVSQLPQWRPVDHAGATADHVFTRISGKPLTEGIPGLYTPEGYKAFLPALSAVITEVQGQSWVMGDKPAAGTAQAAQTEDLRNRVTQLYYADYIQQWDTMLGDLRIVPLADMQQTIALLNLVSSPDMPLLKLLKDVAAETQIVPLPAAPKAVTLPGGAPVPVAASVPDEPAGAVAVAQHFQPIADFVTPQNGAPARAEDLVRLLGEAYQELSNVASGPGNGRMALYTRTSHGGAGGPIQMLNSQAPQMPRPVSGWIGTITGSASEQSVGGARAQLTNMWGGEVGGFCTRAVKDRYPFAKDSAKEISVGDFTRLFAPGGMLDNFFNAHLRTLVDTSGAKWRWSKVGDTGLGIPDSVLASFQNAAQIRDAFFPDGGQQPRVALQVTPVTLDPKATGVLFASGGQQIEYQHGPQWPASLQWPDNDPNAVSRVVFEVTDGLPQSLMKTGPWSLFHLVDQGTVTALGSDNLRVNFTAGAHNAGFEMKSSTALNPFILKELRAFRCPVSF</sequence>
<evidence type="ECO:0000313" key="6">
    <source>
        <dbReference type="EMBL" id="MBB6253228.1"/>
    </source>
</evidence>
<proteinExistence type="predicted"/>
<keyword evidence="1" id="KW-1133">Transmembrane helix</keyword>
<keyword evidence="7" id="KW-1185">Reference proteome</keyword>
<evidence type="ECO:0000259" key="4">
    <source>
        <dbReference type="Pfam" id="PF14331"/>
    </source>
</evidence>
<dbReference type="Proteomes" id="UP000539175">
    <property type="component" value="Unassembled WGS sequence"/>
</dbReference>
<keyword evidence="1" id="KW-0472">Membrane</keyword>
<dbReference type="PANTHER" id="PTHR36153:SF1">
    <property type="entry name" value="TYPE VI SECRETION SYSTEM COMPONENT TSSM1"/>
    <property type="match status" value="1"/>
</dbReference>
<dbReference type="Pfam" id="PF21070">
    <property type="entry name" value="IcmF_helical"/>
    <property type="match status" value="1"/>
</dbReference>
<feature type="domain" description="Type VI secretion system component TssM1 helical" evidence="5">
    <location>
        <begin position="968"/>
        <end position="1068"/>
    </location>
</feature>
<dbReference type="EMBL" id="JACIIZ010000011">
    <property type="protein sequence ID" value="MBB6253228.1"/>
    <property type="molecule type" value="Genomic_DNA"/>
</dbReference>
<dbReference type="InterPro" id="IPR048677">
    <property type="entry name" value="TssM1_hel"/>
</dbReference>
<feature type="domain" description="IcmF-related" evidence="3">
    <location>
        <begin position="532"/>
        <end position="836"/>
    </location>
</feature>
<dbReference type="Pfam" id="PF06761">
    <property type="entry name" value="IcmF-related"/>
    <property type="match status" value="1"/>
</dbReference>
<dbReference type="PANTHER" id="PTHR36153">
    <property type="entry name" value="INNER MEMBRANE PROTEIN-RELATED"/>
    <property type="match status" value="1"/>
</dbReference>
<evidence type="ECO:0000313" key="7">
    <source>
        <dbReference type="Proteomes" id="UP000539175"/>
    </source>
</evidence>
<dbReference type="Pfam" id="PF06744">
    <property type="entry name" value="IcmF_C"/>
    <property type="match status" value="1"/>
</dbReference>
<dbReference type="InterPro" id="IPR009612">
    <property type="entry name" value="IcmF-rel"/>
</dbReference>
<organism evidence="6 7">
    <name type="scientific">Nitrospirillum iridis</name>
    <dbReference type="NCBI Taxonomy" id="765888"/>
    <lineage>
        <taxon>Bacteria</taxon>
        <taxon>Pseudomonadati</taxon>
        <taxon>Pseudomonadota</taxon>
        <taxon>Alphaproteobacteria</taxon>
        <taxon>Rhodospirillales</taxon>
        <taxon>Azospirillaceae</taxon>
        <taxon>Nitrospirillum</taxon>
    </lineage>
</organism>
<feature type="domain" description="Type VI secretion system IcmF C-terminal" evidence="2">
    <location>
        <begin position="1077"/>
        <end position="1179"/>
    </location>
</feature>
<evidence type="ECO:0000259" key="3">
    <source>
        <dbReference type="Pfam" id="PF06761"/>
    </source>
</evidence>
<evidence type="ECO:0000256" key="1">
    <source>
        <dbReference type="SAM" id="Phobius"/>
    </source>
</evidence>